<keyword evidence="1" id="KW-1133">Transmembrane helix</keyword>
<dbReference type="InterPro" id="IPR052901">
    <property type="entry name" value="Bact_TGase-like"/>
</dbReference>
<feature type="transmembrane region" description="Helical" evidence="1">
    <location>
        <begin position="109"/>
        <end position="127"/>
    </location>
</feature>
<dbReference type="InterPro" id="IPR038765">
    <property type="entry name" value="Papain-like_cys_pep_sf"/>
</dbReference>
<dbReference type="RefSeq" id="WP_169209341.1">
    <property type="nucleotide sequence ID" value="NZ_JAATNW010000001.1"/>
</dbReference>
<dbReference type="InterPro" id="IPR002931">
    <property type="entry name" value="Transglutaminase-like"/>
</dbReference>
<comment type="caution">
    <text evidence="3">The sequence shown here is derived from an EMBL/GenBank/DDBJ whole genome shotgun (WGS) entry which is preliminary data.</text>
</comment>
<gene>
    <name evidence="3" type="ORF">HCJ96_01985</name>
</gene>
<dbReference type="Pfam" id="PF11992">
    <property type="entry name" value="TgpA_N"/>
    <property type="match status" value="1"/>
</dbReference>
<dbReference type="Proteomes" id="UP000709336">
    <property type="component" value="Unassembled WGS sequence"/>
</dbReference>
<dbReference type="Pfam" id="PF01841">
    <property type="entry name" value="Transglut_core"/>
    <property type="match status" value="1"/>
</dbReference>
<feature type="transmembrane region" description="Helical" evidence="1">
    <location>
        <begin position="559"/>
        <end position="579"/>
    </location>
</feature>
<evidence type="ECO:0000313" key="3">
    <source>
        <dbReference type="EMBL" id="NMH58793.1"/>
    </source>
</evidence>
<protein>
    <submittedName>
        <fullName evidence="3">DUF3488 domain-containing protein</fullName>
    </submittedName>
</protein>
<keyword evidence="1" id="KW-0472">Membrane</keyword>
<keyword evidence="1" id="KW-0812">Transmembrane</keyword>
<keyword evidence="4" id="KW-1185">Reference proteome</keyword>
<reference evidence="3 4" key="1">
    <citation type="submission" date="2020-03" db="EMBL/GenBank/DDBJ databases">
        <title>Alteromonas ponticola sp. nov., isolated from seawater.</title>
        <authorList>
            <person name="Yoon J.-H."/>
            <person name="Kim Y.-O."/>
        </authorList>
    </citation>
    <scope>NUCLEOTIDE SEQUENCE [LARGE SCALE GENOMIC DNA]</scope>
    <source>
        <strain evidence="3 4">MYP5</strain>
    </source>
</reference>
<feature type="transmembrane region" description="Helical" evidence="1">
    <location>
        <begin position="163"/>
        <end position="182"/>
    </location>
</feature>
<proteinExistence type="predicted"/>
<feature type="transmembrane region" description="Helical" evidence="1">
    <location>
        <begin position="133"/>
        <end position="151"/>
    </location>
</feature>
<feature type="transmembrane region" description="Helical" evidence="1">
    <location>
        <begin position="33"/>
        <end position="54"/>
    </location>
</feature>
<organism evidence="3 4">
    <name type="scientific">Alteromonas ponticola</name>
    <dbReference type="NCBI Taxonomy" id="2720613"/>
    <lineage>
        <taxon>Bacteria</taxon>
        <taxon>Pseudomonadati</taxon>
        <taxon>Pseudomonadota</taxon>
        <taxon>Gammaproteobacteria</taxon>
        <taxon>Alteromonadales</taxon>
        <taxon>Alteromonadaceae</taxon>
        <taxon>Alteromonas/Salinimonas group</taxon>
        <taxon>Alteromonas</taxon>
    </lineage>
</organism>
<dbReference type="InterPro" id="IPR021878">
    <property type="entry name" value="TgpA_N"/>
</dbReference>
<feature type="transmembrane region" description="Helical" evidence="1">
    <location>
        <begin position="6"/>
        <end position="26"/>
    </location>
</feature>
<dbReference type="SMART" id="SM00460">
    <property type="entry name" value="TGc"/>
    <property type="match status" value="1"/>
</dbReference>
<accession>A0ABX1QZ68</accession>
<dbReference type="SUPFAM" id="SSF54001">
    <property type="entry name" value="Cysteine proteinases"/>
    <property type="match status" value="1"/>
</dbReference>
<dbReference type="Gene3D" id="3.10.620.30">
    <property type="match status" value="1"/>
</dbReference>
<sequence>MTAGRLPIAGHTASLCIAVLISVLSLSLLEPLMVWVILLTLCTLFVRISLYLGWYQNAPNQRTINLLAVLSSLALAWFSLNLGLLFSMINLLVVACSLKLITLSKRRDFLQLFACGLFLIGVGFIFQQGILSALFYFATLLFLLFALISFYSPQLYWKKRTKVISYQLLQASPIAIILFLLLPHLGPLWKMPTSQSTKTGLSERVTPGDIANLSQSDELVFHATFEGRVPVRSERYWRAMTLEEFDGKTWQISPHRERFRQRNQRVNNRFLPALLTSSYDYQIIAEASGRPWLYAIDIAVPATSTDKNQIWSSRDYQLIANQPLMSKRAYNVRSFPLSPLPSPNLDLERQLNLMVPKKGNERTISWVADLRSTYPDNQQFIEAVLAYFGQQPFIYTLSPPPMRENFADTFLFDERAGFCSHYASAMAYVLRLAGIPARMVTGYQGGERLKDKVISVYQYDAHAWVEAIVSDEGWTRFDPTAVVAPSRINAGLRNTLDATGELAQYTLFSDFGKTGVVREISLMFANLNYFWSRWVLGFDNRQQQNLFTLLLGNITPLNMTLLILGCLVAISCLLALYFIPRWSSKTIDPCTRYYLKAVSLVSSATGIERHNQPPLAFLAQAEKHLTAPANLHFRVVTHCFVAQQYQAAATKDKTRKREHLKMRKEVNTLQRKLKNQW</sequence>
<dbReference type="PANTHER" id="PTHR42736">
    <property type="entry name" value="PROTEIN-GLUTAMINE GAMMA-GLUTAMYLTRANSFERASE"/>
    <property type="match status" value="1"/>
</dbReference>
<feature type="domain" description="Transglutaminase-like" evidence="2">
    <location>
        <begin position="411"/>
        <end position="481"/>
    </location>
</feature>
<evidence type="ECO:0000256" key="1">
    <source>
        <dbReference type="SAM" id="Phobius"/>
    </source>
</evidence>
<name>A0ABX1QZ68_9ALTE</name>
<dbReference type="EMBL" id="JAATNW010000001">
    <property type="protein sequence ID" value="NMH58793.1"/>
    <property type="molecule type" value="Genomic_DNA"/>
</dbReference>
<feature type="transmembrane region" description="Helical" evidence="1">
    <location>
        <begin position="74"/>
        <end position="97"/>
    </location>
</feature>
<dbReference type="PANTHER" id="PTHR42736:SF1">
    <property type="entry name" value="PROTEIN-GLUTAMINE GAMMA-GLUTAMYLTRANSFERASE"/>
    <property type="match status" value="1"/>
</dbReference>
<evidence type="ECO:0000259" key="2">
    <source>
        <dbReference type="SMART" id="SM00460"/>
    </source>
</evidence>
<evidence type="ECO:0000313" key="4">
    <source>
        <dbReference type="Proteomes" id="UP000709336"/>
    </source>
</evidence>